<dbReference type="STRING" id="1993.SAMN04489713_104269"/>
<sequence length="77" mass="8605">MSTDLRAALGRLTAGEREALATRWRENAAYWSGRPSGLGAMWAALVDQVAEVDALERLRAAAETEPHTMREARRPRR</sequence>
<dbReference type="EMBL" id="FOVH01000004">
    <property type="protein sequence ID" value="SFO14604.1"/>
    <property type="molecule type" value="Genomic_DNA"/>
</dbReference>
<protein>
    <submittedName>
        <fullName evidence="1">Uncharacterized protein</fullName>
    </submittedName>
</protein>
<dbReference type="InParanoid" id="A0A1I5ESW5"/>
<reference evidence="1 2" key="1">
    <citation type="submission" date="2016-10" db="EMBL/GenBank/DDBJ databases">
        <authorList>
            <person name="de Groot N.N."/>
        </authorList>
    </citation>
    <scope>NUCLEOTIDE SEQUENCE [LARGE SCALE GENOMIC DNA]</scope>
    <source>
        <strain evidence="1 2">DSM 43067</strain>
    </source>
</reference>
<dbReference type="RefSeq" id="WP_075021092.1">
    <property type="nucleotide sequence ID" value="NZ_FOVH01000004.1"/>
</dbReference>
<accession>A0A1I5ESW5</accession>
<gene>
    <name evidence="1" type="ORF">SAMN04489713_104269</name>
</gene>
<keyword evidence="2" id="KW-1185">Reference proteome</keyword>
<dbReference type="AlphaFoldDB" id="A0A1I5ESW5"/>
<dbReference type="Proteomes" id="UP000183413">
    <property type="component" value="Unassembled WGS sequence"/>
</dbReference>
<evidence type="ECO:0000313" key="2">
    <source>
        <dbReference type="Proteomes" id="UP000183413"/>
    </source>
</evidence>
<organism evidence="1 2">
    <name type="scientific">Actinomadura madurae</name>
    <dbReference type="NCBI Taxonomy" id="1993"/>
    <lineage>
        <taxon>Bacteria</taxon>
        <taxon>Bacillati</taxon>
        <taxon>Actinomycetota</taxon>
        <taxon>Actinomycetes</taxon>
        <taxon>Streptosporangiales</taxon>
        <taxon>Thermomonosporaceae</taxon>
        <taxon>Actinomadura</taxon>
    </lineage>
</organism>
<name>A0A1I5ESW5_9ACTN</name>
<evidence type="ECO:0000313" key="1">
    <source>
        <dbReference type="EMBL" id="SFO14604.1"/>
    </source>
</evidence>
<proteinExistence type="predicted"/>